<dbReference type="RefSeq" id="XP_014153526.1">
    <property type="nucleotide sequence ID" value="XM_014298051.1"/>
</dbReference>
<gene>
    <name evidence="2" type="ORF">SARC_07988</name>
</gene>
<reference evidence="2 3" key="1">
    <citation type="submission" date="2011-02" db="EMBL/GenBank/DDBJ databases">
        <title>The Genome Sequence of Sphaeroforma arctica JP610.</title>
        <authorList>
            <consortium name="The Broad Institute Genome Sequencing Platform"/>
            <person name="Russ C."/>
            <person name="Cuomo C."/>
            <person name="Young S.K."/>
            <person name="Zeng Q."/>
            <person name="Gargeya S."/>
            <person name="Alvarado L."/>
            <person name="Berlin A."/>
            <person name="Chapman S.B."/>
            <person name="Chen Z."/>
            <person name="Freedman E."/>
            <person name="Gellesch M."/>
            <person name="Goldberg J."/>
            <person name="Griggs A."/>
            <person name="Gujja S."/>
            <person name="Heilman E."/>
            <person name="Heiman D."/>
            <person name="Howarth C."/>
            <person name="Mehta T."/>
            <person name="Neiman D."/>
            <person name="Pearson M."/>
            <person name="Roberts A."/>
            <person name="Saif S."/>
            <person name="Shea T."/>
            <person name="Shenoy N."/>
            <person name="Sisk P."/>
            <person name="Stolte C."/>
            <person name="Sykes S."/>
            <person name="White J."/>
            <person name="Yandava C."/>
            <person name="Burger G."/>
            <person name="Gray M.W."/>
            <person name="Holland P.W.H."/>
            <person name="King N."/>
            <person name="Lang F.B.F."/>
            <person name="Roger A.J."/>
            <person name="Ruiz-Trillo I."/>
            <person name="Haas B."/>
            <person name="Nusbaum C."/>
            <person name="Birren B."/>
        </authorList>
    </citation>
    <scope>NUCLEOTIDE SEQUENCE [LARGE SCALE GENOMIC DNA]</scope>
    <source>
        <strain evidence="2 3">JP610</strain>
    </source>
</reference>
<name>A0A0L0FSE7_9EUKA</name>
<dbReference type="Pfam" id="PF13417">
    <property type="entry name" value="GST_N_3"/>
    <property type="match status" value="1"/>
</dbReference>
<accession>A0A0L0FSE7</accession>
<dbReference type="eggNOG" id="ENOG502QUYC">
    <property type="taxonomic scope" value="Eukaryota"/>
</dbReference>
<dbReference type="PANTHER" id="PTHR45288">
    <property type="entry name" value="THIOREDOXIN FAMILY PROTEIN"/>
    <property type="match status" value="1"/>
</dbReference>
<dbReference type="EMBL" id="KQ242271">
    <property type="protein sequence ID" value="KNC79624.1"/>
    <property type="molecule type" value="Genomic_DNA"/>
</dbReference>
<proteinExistence type="predicted"/>
<dbReference type="InterPro" id="IPR036249">
    <property type="entry name" value="Thioredoxin-like_sf"/>
</dbReference>
<dbReference type="PANTHER" id="PTHR45288:SF1">
    <property type="entry name" value="THIOREDOXIN FAMILY PROTEIN"/>
    <property type="match status" value="1"/>
</dbReference>
<keyword evidence="3" id="KW-1185">Reference proteome</keyword>
<dbReference type="OrthoDB" id="422574at2759"/>
<dbReference type="Proteomes" id="UP000054560">
    <property type="component" value="Unassembled WGS sequence"/>
</dbReference>
<feature type="domain" description="GST N-terminal" evidence="1">
    <location>
        <begin position="125"/>
        <end position="217"/>
    </location>
</feature>
<dbReference type="PROSITE" id="PS50404">
    <property type="entry name" value="GST_NTER"/>
    <property type="match status" value="1"/>
</dbReference>
<dbReference type="InterPro" id="IPR004045">
    <property type="entry name" value="Glutathione_S-Trfase_N"/>
</dbReference>
<sequence length="233" mass="26691">MMPDFVREHLCILDLDAEIRPCPRTTFKLHGAVEASSRFRGEAKERGGKAMFPFLIDENTGKDMYQSDAIVDYLWATYGTKKQVPFMVKVADSRLWRMPSLFLVSLLRSVPHMGLMASPSRRPEQPLELWGFEPSPPCKLVRETLCELELPYVQRNCAKGSIKRPEFREKYGHTLSSFRQITNQIKVPLLIDPNTKTELFESADIVSYLRRTYQVGESTDADLSAYSTAKKAY</sequence>
<protein>
    <recommendedName>
        <fullName evidence="1">GST N-terminal domain-containing protein</fullName>
    </recommendedName>
</protein>
<dbReference type="GeneID" id="25908492"/>
<evidence type="ECO:0000313" key="2">
    <source>
        <dbReference type="EMBL" id="KNC79624.1"/>
    </source>
</evidence>
<evidence type="ECO:0000259" key="1">
    <source>
        <dbReference type="PROSITE" id="PS50404"/>
    </source>
</evidence>
<organism evidence="2 3">
    <name type="scientific">Sphaeroforma arctica JP610</name>
    <dbReference type="NCBI Taxonomy" id="667725"/>
    <lineage>
        <taxon>Eukaryota</taxon>
        <taxon>Ichthyosporea</taxon>
        <taxon>Ichthyophonida</taxon>
        <taxon>Sphaeroforma</taxon>
    </lineage>
</organism>
<dbReference type="SUPFAM" id="SSF52833">
    <property type="entry name" value="Thioredoxin-like"/>
    <property type="match status" value="2"/>
</dbReference>
<evidence type="ECO:0000313" key="3">
    <source>
        <dbReference type="Proteomes" id="UP000054560"/>
    </source>
</evidence>
<dbReference type="AlphaFoldDB" id="A0A0L0FSE7"/>
<dbReference type="Gene3D" id="3.40.30.10">
    <property type="entry name" value="Glutaredoxin"/>
    <property type="match status" value="1"/>
</dbReference>